<evidence type="ECO:0000256" key="3">
    <source>
        <dbReference type="ARBA" id="ARBA00007992"/>
    </source>
</evidence>
<comment type="cofactor">
    <cofactor evidence="1">
        <name>FAD</name>
        <dbReference type="ChEBI" id="CHEBI:57692"/>
    </cofactor>
</comment>
<keyword evidence="6" id="KW-0274">FAD</keyword>
<dbReference type="InterPro" id="IPR036259">
    <property type="entry name" value="MFS_trans_sf"/>
</dbReference>
<dbReference type="SUPFAM" id="SSF103473">
    <property type="entry name" value="MFS general substrate transporter"/>
    <property type="match status" value="1"/>
</dbReference>
<evidence type="ECO:0000256" key="8">
    <source>
        <dbReference type="ARBA" id="ARBA00023002"/>
    </source>
</evidence>
<dbReference type="Pfam" id="PF01494">
    <property type="entry name" value="FAD_binding_3"/>
    <property type="match status" value="2"/>
</dbReference>
<keyword evidence="5 11" id="KW-0812">Transmembrane</keyword>
<name>A0A3M2SNI9_9HYPO</name>
<evidence type="ECO:0000256" key="1">
    <source>
        <dbReference type="ARBA" id="ARBA00001974"/>
    </source>
</evidence>
<comment type="similarity">
    <text evidence="3">Belongs to the paxM FAD-dependent monooxygenase family.</text>
</comment>
<dbReference type="InterPro" id="IPR050562">
    <property type="entry name" value="FAD_mOase_fung"/>
</dbReference>
<evidence type="ECO:0000256" key="5">
    <source>
        <dbReference type="ARBA" id="ARBA00022692"/>
    </source>
</evidence>
<dbReference type="PRINTS" id="PR00420">
    <property type="entry name" value="RNGMNOXGNASE"/>
</dbReference>
<keyword evidence="10 11" id="KW-0472">Membrane</keyword>
<dbReference type="Gene3D" id="3.50.50.60">
    <property type="entry name" value="FAD/NAD(P)-binding domain"/>
    <property type="match status" value="1"/>
</dbReference>
<proteinExistence type="inferred from homology"/>
<evidence type="ECO:0000259" key="12">
    <source>
        <dbReference type="Pfam" id="PF01494"/>
    </source>
</evidence>
<evidence type="ECO:0000313" key="13">
    <source>
        <dbReference type="EMBL" id="RMJ19118.1"/>
    </source>
</evidence>
<accession>A0A3M2SNI9</accession>
<keyword evidence="7 11" id="KW-1133">Transmembrane helix</keyword>
<evidence type="ECO:0000256" key="7">
    <source>
        <dbReference type="ARBA" id="ARBA00022989"/>
    </source>
</evidence>
<dbReference type="GO" id="GO:0016020">
    <property type="term" value="C:membrane"/>
    <property type="evidence" value="ECO:0007669"/>
    <property type="project" value="UniProtKB-SubCell"/>
</dbReference>
<keyword evidence="8" id="KW-0560">Oxidoreductase</keyword>
<keyword evidence="14" id="KW-1185">Reference proteome</keyword>
<protein>
    <recommendedName>
        <fullName evidence="12">FAD-binding domain-containing protein</fullName>
    </recommendedName>
</protein>
<dbReference type="AlphaFoldDB" id="A0A3M2SNI9"/>
<feature type="domain" description="FAD-binding" evidence="12">
    <location>
        <begin position="8"/>
        <end position="172"/>
    </location>
</feature>
<evidence type="ECO:0000256" key="10">
    <source>
        <dbReference type="ARBA" id="ARBA00023136"/>
    </source>
</evidence>
<dbReference type="OrthoDB" id="2431938at2759"/>
<comment type="caution">
    <text evidence="13">The sequence shown here is derived from an EMBL/GenBank/DDBJ whole genome shotgun (WGS) entry which is preliminary data.</text>
</comment>
<dbReference type="Proteomes" id="UP000277212">
    <property type="component" value="Unassembled WGS sequence"/>
</dbReference>
<dbReference type="STRING" id="2010991.A0A3M2SNI9"/>
<sequence>MSTNSFRAIVIGGGPVGIVAAHALHHAGIDFVVLEQRNNIFEDVGASLIVSPHNLRVFHQLGLWKHLEEIGAPLLHHSQGFDQRKHKFKRSYALSLLQENHGSSLVAFHRAHLIKVLYDNLPDAAKSRYLPGKKLVDIVITSTGTDVTCTDGSVYSGSIVIGADGAYSKTRSIMRRCALQVDPSLASTWDPESPFTSTYKCLWASFRRPSEPGDSYETQGQDRSIMYLTGRDKGWIFLYEKLGQPSNDRPFYDEKTLRSFGESFAHWPLNEKLAVKDVLEDPSAIVGMTDLEEGIAKNFSWNGRIVLVGDSWHKFTPNSGLGFNNGVQDVVSLCNRLQALIRVEAKPDAAALQTAFDEYYAERHEPLEADFLRSAGATRLSTWEARRDYLLGRYLSYVGLTYISPMIGVGVGSLIAGNFGDVVVIWLARRNKGMWHSEYRQWLNIIMAVLLPGSLLLWGLGAEHGIHWVGLVFAMGLIGYFGADAVVATMCIRNTMGFAIGYGITPWTENLGYQNAFLIAAAAGLLQVLIFLIMVKWGPQIRERSTDRYRRDEDRATGLGITH</sequence>
<keyword evidence="9" id="KW-0503">Monooxygenase</keyword>
<feature type="transmembrane region" description="Helical" evidence="11">
    <location>
        <begin position="513"/>
        <end position="535"/>
    </location>
</feature>
<dbReference type="SUPFAM" id="SSF51905">
    <property type="entry name" value="FAD/NAD(P)-binding domain"/>
    <property type="match status" value="1"/>
</dbReference>
<feature type="domain" description="FAD-binding" evidence="12">
    <location>
        <begin position="294"/>
        <end position="364"/>
    </location>
</feature>
<evidence type="ECO:0000256" key="2">
    <source>
        <dbReference type="ARBA" id="ARBA00004370"/>
    </source>
</evidence>
<evidence type="ECO:0000313" key="14">
    <source>
        <dbReference type="Proteomes" id="UP000277212"/>
    </source>
</evidence>
<organism evidence="13 14">
    <name type="scientific">Fusarium kuroshium</name>
    <dbReference type="NCBI Taxonomy" id="2010991"/>
    <lineage>
        <taxon>Eukaryota</taxon>
        <taxon>Fungi</taxon>
        <taxon>Dikarya</taxon>
        <taxon>Ascomycota</taxon>
        <taxon>Pezizomycotina</taxon>
        <taxon>Sordariomycetes</taxon>
        <taxon>Hypocreomycetidae</taxon>
        <taxon>Hypocreales</taxon>
        <taxon>Nectriaceae</taxon>
        <taxon>Fusarium</taxon>
        <taxon>Fusarium solani species complex</taxon>
    </lineage>
</organism>
<dbReference type="InterPro" id="IPR036188">
    <property type="entry name" value="FAD/NAD-bd_sf"/>
</dbReference>
<reference evidence="13 14" key="1">
    <citation type="submission" date="2017-06" db="EMBL/GenBank/DDBJ databases">
        <title>Comparative genomic analysis of Ambrosia Fusariam Clade fungi.</title>
        <authorList>
            <person name="Stajich J.E."/>
            <person name="Carrillo J."/>
            <person name="Kijimoto T."/>
            <person name="Eskalen A."/>
            <person name="O'Donnell K."/>
            <person name="Kasson M."/>
        </authorList>
    </citation>
    <scope>NUCLEOTIDE SEQUENCE [LARGE SCALE GENOMIC DNA]</scope>
    <source>
        <strain evidence="13">UCR3666</strain>
    </source>
</reference>
<evidence type="ECO:0000256" key="11">
    <source>
        <dbReference type="SAM" id="Phobius"/>
    </source>
</evidence>
<evidence type="ECO:0000256" key="6">
    <source>
        <dbReference type="ARBA" id="ARBA00022827"/>
    </source>
</evidence>
<feature type="transmembrane region" description="Helical" evidence="11">
    <location>
        <begin position="406"/>
        <end position="429"/>
    </location>
</feature>
<dbReference type="EMBL" id="NKUJ01000011">
    <property type="protein sequence ID" value="RMJ19118.1"/>
    <property type="molecule type" value="Genomic_DNA"/>
</dbReference>
<keyword evidence="4" id="KW-0285">Flavoprotein</keyword>
<evidence type="ECO:0000256" key="9">
    <source>
        <dbReference type="ARBA" id="ARBA00023033"/>
    </source>
</evidence>
<dbReference type="InterPro" id="IPR002938">
    <property type="entry name" value="FAD-bd"/>
</dbReference>
<dbReference type="PANTHER" id="PTHR47356:SF2">
    <property type="entry name" value="FAD-BINDING DOMAIN-CONTAINING PROTEIN-RELATED"/>
    <property type="match status" value="1"/>
</dbReference>
<feature type="transmembrane region" description="Helical" evidence="11">
    <location>
        <begin position="466"/>
        <end position="483"/>
    </location>
</feature>
<comment type="subcellular location">
    <subcellularLocation>
        <location evidence="2">Membrane</location>
    </subcellularLocation>
</comment>
<evidence type="ECO:0000256" key="4">
    <source>
        <dbReference type="ARBA" id="ARBA00022630"/>
    </source>
</evidence>
<gene>
    <name evidence="13" type="ORF">CDV36_001179</name>
</gene>
<dbReference type="GO" id="GO:0071949">
    <property type="term" value="F:FAD binding"/>
    <property type="evidence" value="ECO:0007669"/>
    <property type="project" value="InterPro"/>
</dbReference>
<feature type="transmembrane region" description="Helical" evidence="11">
    <location>
        <begin position="441"/>
        <end position="460"/>
    </location>
</feature>
<dbReference type="GO" id="GO:0004497">
    <property type="term" value="F:monooxygenase activity"/>
    <property type="evidence" value="ECO:0007669"/>
    <property type="project" value="UniProtKB-KW"/>
</dbReference>
<dbReference type="PANTHER" id="PTHR47356">
    <property type="entry name" value="FAD-DEPENDENT MONOOXYGENASE ASQG-RELATED"/>
    <property type="match status" value="1"/>
</dbReference>